<dbReference type="RefSeq" id="WP_209845891.1">
    <property type="nucleotide sequence ID" value="NZ_CBCRVE010000002.1"/>
</dbReference>
<sequence>MKILFNEQDVINSVCVFTAERYNEVIRNLEAELLFEESRGIYATASTINGHRIYEITEQDIVDGTAIYLDKYHNFDPNTLSIELFFDQDNGVSAVIEVVQE</sequence>
<dbReference type="InterPro" id="IPR020516">
    <property type="entry name" value="Uncharacterised_YxcD"/>
</dbReference>
<reference evidence="1 2" key="1">
    <citation type="submission" date="2021-03" db="EMBL/GenBank/DDBJ databases">
        <title>Genomic Encyclopedia of Type Strains, Phase IV (KMG-IV): sequencing the most valuable type-strain genomes for metagenomic binning, comparative biology and taxonomic classification.</title>
        <authorList>
            <person name="Goeker M."/>
        </authorList>
    </citation>
    <scope>NUCLEOTIDE SEQUENCE [LARGE SCALE GENOMIC DNA]</scope>
    <source>
        <strain evidence="1 2">DSM 23491</strain>
    </source>
</reference>
<organism evidence="1 2">
    <name type="scientific">Paenibacillus sediminis</name>
    <dbReference type="NCBI Taxonomy" id="664909"/>
    <lineage>
        <taxon>Bacteria</taxon>
        <taxon>Bacillati</taxon>
        <taxon>Bacillota</taxon>
        <taxon>Bacilli</taxon>
        <taxon>Bacillales</taxon>
        <taxon>Paenibacillaceae</taxon>
        <taxon>Paenibacillus</taxon>
    </lineage>
</organism>
<protein>
    <recommendedName>
        <fullName evidence="3">DUF2653 family protein</fullName>
    </recommendedName>
</protein>
<accession>A0ABS4H0Q7</accession>
<evidence type="ECO:0008006" key="3">
    <source>
        <dbReference type="Google" id="ProtNLM"/>
    </source>
</evidence>
<dbReference type="EMBL" id="JAGGKP010000001">
    <property type="protein sequence ID" value="MBP1936113.1"/>
    <property type="molecule type" value="Genomic_DNA"/>
</dbReference>
<comment type="caution">
    <text evidence="1">The sequence shown here is derived from an EMBL/GenBank/DDBJ whole genome shotgun (WGS) entry which is preliminary data.</text>
</comment>
<name>A0ABS4H0Q7_9BACL</name>
<dbReference type="Proteomes" id="UP001519273">
    <property type="component" value="Unassembled WGS sequence"/>
</dbReference>
<gene>
    <name evidence="1" type="ORF">J2Z20_000974</name>
</gene>
<keyword evidence="2" id="KW-1185">Reference proteome</keyword>
<proteinExistence type="predicted"/>
<evidence type="ECO:0000313" key="1">
    <source>
        <dbReference type="EMBL" id="MBP1936113.1"/>
    </source>
</evidence>
<dbReference type="Pfam" id="PF10850">
    <property type="entry name" value="DUF2653"/>
    <property type="match status" value="2"/>
</dbReference>
<evidence type="ECO:0000313" key="2">
    <source>
        <dbReference type="Proteomes" id="UP001519273"/>
    </source>
</evidence>